<accession>A0AA39X887</accession>
<evidence type="ECO:0000259" key="4">
    <source>
        <dbReference type="PROSITE" id="PS50112"/>
    </source>
</evidence>
<dbReference type="InterPro" id="IPR000014">
    <property type="entry name" value="PAS"/>
</dbReference>
<keyword evidence="3" id="KW-0157">Chromophore</keyword>
<comment type="caution">
    <text evidence="5">The sequence shown here is derived from an EMBL/GenBank/DDBJ whole genome shotgun (WGS) entry which is preliminary data.</text>
</comment>
<sequence>MDPSLLPLDNPHESAGYQSHLYARPNPQVQIVVDTDTPFVMCDLKQPDQPIVYATPSFYDMTGYHQSEVIGRNCRFLQRIKKMRKAVERNKELQIKVANYRRNGQKFINMLTIIPICWGTTDHNLSLGFMQEVPS</sequence>
<dbReference type="Proteomes" id="UP001174934">
    <property type="component" value="Unassembled WGS sequence"/>
</dbReference>
<reference evidence="5" key="1">
    <citation type="submission" date="2023-06" db="EMBL/GenBank/DDBJ databases">
        <title>Genome-scale phylogeny and comparative genomics of the fungal order Sordariales.</title>
        <authorList>
            <consortium name="Lawrence Berkeley National Laboratory"/>
            <person name="Hensen N."/>
            <person name="Bonometti L."/>
            <person name="Westerberg I."/>
            <person name="Brannstrom I.O."/>
            <person name="Guillou S."/>
            <person name="Cros-Aarteil S."/>
            <person name="Calhoun S."/>
            <person name="Haridas S."/>
            <person name="Kuo A."/>
            <person name="Mondo S."/>
            <person name="Pangilinan J."/>
            <person name="Riley R."/>
            <person name="LaButti K."/>
            <person name="Andreopoulos B."/>
            <person name="Lipzen A."/>
            <person name="Chen C."/>
            <person name="Yanf M."/>
            <person name="Daum C."/>
            <person name="Ng V."/>
            <person name="Clum A."/>
            <person name="Steindorff A."/>
            <person name="Ohm R."/>
            <person name="Martin F."/>
            <person name="Silar P."/>
            <person name="Natvig D."/>
            <person name="Lalanne C."/>
            <person name="Gautier V."/>
            <person name="Ament-velasquez S.L."/>
            <person name="Kruys A."/>
            <person name="Hutchinson M.I."/>
            <person name="Powell A.J."/>
            <person name="Barry K."/>
            <person name="Miller A.N."/>
            <person name="Grigoriev I.V."/>
            <person name="Debuchy R."/>
            <person name="Gladieux P."/>
            <person name="Thoren M.H."/>
            <person name="Johannesson H."/>
        </authorList>
    </citation>
    <scope>NUCLEOTIDE SEQUENCE</scope>
    <source>
        <strain evidence="5">SMH3391-2</strain>
    </source>
</reference>
<dbReference type="PROSITE" id="PS50112">
    <property type="entry name" value="PAS"/>
    <property type="match status" value="1"/>
</dbReference>
<organism evidence="5 6">
    <name type="scientific">Bombardia bombarda</name>
    <dbReference type="NCBI Taxonomy" id="252184"/>
    <lineage>
        <taxon>Eukaryota</taxon>
        <taxon>Fungi</taxon>
        <taxon>Dikarya</taxon>
        <taxon>Ascomycota</taxon>
        <taxon>Pezizomycotina</taxon>
        <taxon>Sordariomycetes</taxon>
        <taxon>Sordariomycetidae</taxon>
        <taxon>Sordariales</taxon>
        <taxon>Lasiosphaeriaceae</taxon>
        <taxon>Bombardia</taxon>
    </lineage>
</organism>
<proteinExistence type="predicted"/>
<dbReference type="Pfam" id="PF13426">
    <property type="entry name" value="PAS_9"/>
    <property type="match status" value="1"/>
</dbReference>
<dbReference type="AlphaFoldDB" id="A0AA39X887"/>
<keyword evidence="6" id="KW-1185">Reference proteome</keyword>
<dbReference type="PANTHER" id="PTHR47429:SF7">
    <property type="entry name" value="GATA-FACTOR"/>
    <property type="match status" value="1"/>
</dbReference>
<dbReference type="NCBIfam" id="TIGR00229">
    <property type="entry name" value="sensory_box"/>
    <property type="match status" value="1"/>
</dbReference>
<evidence type="ECO:0000313" key="6">
    <source>
        <dbReference type="Proteomes" id="UP001174934"/>
    </source>
</evidence>
<keyword evidence="2" id="KW-0288">FMN</keyword>
<evidence type="ECO:0000313" key="5">
    <source>
        <dbReference type="EMBL" id="KAK0629146.1"/>
    </source>
</evidence>
<evidence type="ECO:0000256" key="3">
    <source>
        <dbReference type="ARBA" id="ARBA00022991"/>
    </source>
</evidence>
<dbReference type="SUPFAM" id="SSF55785">
    <property type="entry name" value="PYP-like sensor domain (PAS domain)"/>
    <property type="match status" value="1"/>
</dbReference>
<gene>
    <name evidence="5" type="ORF">B0T17DRAFT_589056</name>
</gene>
<dbReference type="GO" id="GO:0005634">
    <property type="term" value="C:nucleus"/>
    <property type="evidence" value="ECO:0007669"/>
    <property type="project" value="TreeGrafter"/>
</dbReference>
<keyword evidence="1" id="KW-0285">Flavoprotein</keyword>
<dbReference type="Gene3D" id="3.30.450.20">
    <property type="entry name" value="PAS domain"/>
    <property type="match status" value="1"/>
</dbReference>
<evidence type="ECO:0000256" key="2">
    <source>
        <dbReference type="ARBA" id="ARBA00022643"/>
    </source>
</evidence>
<name>A0AA39X887_9PEZI</name>
<dbReference type="CDD" id="cd00130">
    <property type="entry name" value="PAS"/>
    <property type="match status" value="1"/>
</dbReference>
<dbReference type="InterPro" id="IPR035965">
    <property type="entry name" value="PAS-like_dom_sf"/>
</dbReference>
<feature type="domain" description="PAS" evidence="4">
    <location>
        <begin position="51"/>
        <end position="73"/>
    </location>
</feature>
<dbReference type="EMBL" id="JAULSR010000002">
    <property type="protein sequence ID" value="KAK0629146.1"/>
    <property type="molecule type" value="Genomic_DNA"/>
</dbReference>
<dbReference type="PANTHER" id="PTHR47429">
    <property type="entry name" value="PROTEIN TWIN LOV 1"/>
    <property type="match status" value="1"/>
</dbReference>
<protein>
    <recommendedName>
        <fullName evidence="4">PAS domain-containing protein</fullName>
    </recommendedName>
</protein>
<evidence type="ECO:0000256" key="1">
    <source>
        <dbReference type="ARBA" id="ARBA00022630"/>
    </source>
</evidence>